<dbReference type="STRING" id="551991.SAMN05192529_12317"/>
<gene>
    <name evidence="2" type="ORF">SAMN05192529_12317</name>
</gene>
<keyword evidence="1" id="KW-1133">Transmembrane helix</keyword>
<dbReference type="GO" id="GO:0016020">
    <property type="term" value="C:membrane"/>
    <property type="evidence" value="ECO:0007669"/>
    <property type="project" value="InterPro"/>
</dbReference>
<keyword evidence="3" id="KW-1185">Reference proteome</keyword>
<evidence type="ECO:0000313" key="2">
    <source>
        <dbReference type="EMBL" id="SEA49764.1"/>
    </source>
</evidence>
<dbReference type="EMBL" id="FNQY01000023">
    <property type="protein sequence ID" value="SEA49764.1"/>
    <property type="molecule type" value="Genomic_DNA"/>
</dbReference>
<feature type="transmembrane region" description="Helical" evidence="1">
    <location>
        <begin position="71"/>
        <end position="87"/>
    </location>
</feature>
<dbReference type="OrthoDB" id="5966279at2"/>
<reference evidence="2 3" key="1">
    <citation type="submission" date="2016-10" db="EMBL/GenBank/DDBJ databases">
        <authorList>
            <person name="de Groot N.N."/>
        </authorList>
    </citation>
    <scope>NUCLEOTIDE SEQUENCE [LARGE SCALE GENOMIC DNA]</scope>
    <source>
        <strain evidence="2 3">Vu-144</strain>
    </source>
</reference>
<protein>
    <submittedName>
        <fullName evidence="2">MerC mercury resistance protein</fullName>
    </submittedName>
</protein>
<evidence type="ECO:0000313" key="3">
    <source>
        <dbReference type="Proteomes" id="UP000199041"/>
    </source>
</evidence>
<feature type="transmembrane region" description="Helical" evidence="1">
    <location>
        <begin position="94"/>
        <end position="112"/>
    </location>
</feature>
<dbReference type="Proteomes" id="UP000199041">
    <property type="component" value="Unassembled WGS sequence"/>
</dbReference>
<feature type="transmembrane region" description="Helical" evidence="1">
    <location>
        <begin position="47"/>
        <end position="65"/>
    </location>
</feature>
<evidence type="ECO:0000256" key="1">
    <source>
        <dbReference type="SAM" id="Phobius"/>
    </source>
</evidence>
<feature type="transmembrane region" description="Helical" evidence="1">
    <location>
        <begin position="12"/>
        <end position="35"/>
    </location>
</feature>
<dbReference type="RefSeq" id="WP_091400307.1">
    <property type="nucleotide sequence ID" value="NZ_FNQY01000023.1"/>
</dbReference>
<dbReference type="Pfam" id="PF03203">
    <property type="entry name" value="MerC"/>
    <property type="match status" value="1"/>
</dbReference>
<dbReference type="GO" id="GO:0015097">
    <property type="term" value="F:mercury ion transmembrane transporter activity"/>
    <property type="evidence" value="ECO:0007669"/>
    <property type="project" value="InterPro"/>
</dbReference>
<dbReference type="InterPro" id="IPR004891">
    <property type="entry name" value="Mercury-R_MerC"/>
</dbReference>
<dbReference type="AlphaFoldDB" id="A0A1H4BNW3"/>
<organism evidence="2 3">
    <name type="scientific">Arachidicoccus rhizosphaerae</name>
    <dbReference type="NCBI Taxonomy" id="551991"/>
    <lineage>
        <taxon>Bacteria</taxon>
        <taxon>Pseudomonadati</taxon>
        <taxon>Bacteroidota</taxon>
        <taxon>Chitinophagia</taxon>
        <taxon>Chitinophagales</taxon>
        <taxon>Chitinophagaceae</taxon>
        <taxon>Arachidicoccus</taxon>
    </lineage>
</organism>
<keyword evidence="1" id="KW-0472">Membrane</keyword>
<keyword evidence="1" id="KW-0812">Transmembrane</keyword>
<accession>A0A1H4BNW3</accession>
<proteinExistence type="predicted"/>
<sequence length="129" mass="14568">MGFKINWDAMGIGASLACAIHCALLPLIMTSLPVFGINIIENKGFEYFMIFLAFAVGAYALSHGYRKHHRSFVPIILFSVGILFLFAKEIWHDYSIILLIPAVTFIVWGHYYNFRLCRAAGHPNTTTIE</sequence>
<name>A0A1H4BNW3_9BACT</name>